<dbReference type="SUPFAM" id="SSF53649">
    <property type="entry name" value="Alkaline phosphatase-like"/>
    <property type="match status" value="1"/>
</dbReference>
<name>A0A4Q2JUN9_9MICO</name>
<keyword evidence="2" id="KW-1185">Reference proteome</keyword>
<comment type="caution">
    <text evidence="1">The sequence shown here is derived from an EMBL/GenBank/DDBJ whole genome shotgun (WGS) entry which is preliminary data.</text>
</comment>
<evidence type="ECO:0000313" key="2">
    <source>
        <dbReference type="Proteomes" id="UP000292935"/>
    </source>
</evidence>
<proteinExistence type="predicted"/>
<protein>
    <submittedName>
        <fullName evidence="1">Alkaline phosphatase family protein</fullName>
    </submittedName>
</protein>
<dbReference type="Pfam" id="PF01663">
    <property type="entry name" value="Phosphodiest"/>
    <property type="match status" value="1"/>
</dbReference>
<dbReference type="InterPro" id="IPR017850">
    <property type="entry name" value="Alkaline_phosphatase_core_sf"/>
</dbReference>
<dbReference type="OrthoDB" id="9779267at2"/>
<organism evidence="1 2">
    <name type="scientific">Agromyces fucosus</name>
    <dbReference type="NCBI Taxonomy" id="41985"/>
    <lineage>
        <taxon>Bacteria</taxon>
        <taxon>Bacillati</taxon>
        <taxon>Actinomycetota</taxon>
        <taxon>Actinomycetes</taxon>
        <taxon>Micrococcales</taxon>
        <taxon>Microbacteriaceae</taxon>
        <taxon>Agromyces</taxon>
    </lineage>
</organism>
<dbReference type="GO" id="GO:0016787">
    <property type="term" value="F:hydrolase activity"/>
    <property type="evidence" value="ECO:0007669"/>
    <property type="project" value="UniProtKB-ARBA"/>
</dbReference>
<dbReference type="Gene3D" id="3.40.720.10">
    <property type="entry name" value="Alkaline Phosphatase, subunit A"/>
    <property type="match status" value="1"/>
</dbReference>
<dbReference type="AlphaFoldDB" id="A0A4Q2JUN9"/>
<dbReference type="PANTHER" id="PTHR10151:SF120">
    <property type="entry name" value="BIS(5'-ADENOSYL)-TRIPHOSPHATASE"/>
    <property type="match status" value="1"/>
</dbReference>
<sequence>MSAMLPVPADTAPRLAGVLGSSMSAVQGLPNELGLPPASAVVVVLVDGLGASNIQARAGHARFLASRMARRDVLRTVFPSTTAAALATFATGRPPGEHGLVGYRVLDAAHDRLVNQLSGWDAGMPPETWQRLPTLFETMREAGIASYAIGAARYSDSGFTRAVLRGAEYRPGASVAGRFAEADRILATGERAVVYLYVPELDQAAHAHGWESDKWLGQLETLDAELAAFERRMPRGTGLLVTADHGVVDVPAHRHVFVDDRPELLVGVRHVGGEPRCVALYFEPGLEASARTALVEGWRAAEGHRSWVLSRDEAIESGLYGEVADEVRDRIGDVVIAARAGIAYYDRREPNRQAEAMIGQHGSLSDEETRVPLIRGGVFSRN</sequence>
<dbReference type="PANTHER" id="PTHR10151">
    <property type="entry name" value="ECTONUCLEOTIDE PYROPHOSPHATASE/PHOSPHODIESTERASE"/>
    <property type="match status" value="1"/>
</dbReference>
<dbReference type="EMBL" id="SDPO01000001">
    <property type="protein sequence ID" value="RXZ50489.1"/>
    <property type="molecule type" value="Genomic_DNA"/>
</dbReference>
<gene>
    <name evidence="1" type="ORF">ESP57_01335</name>
</gene>
<dbReference type="RefSeq" id="WP_129230313.1">
    <property type="nucleotide sequence ID" value="NZ_SDPO01000001.1"/>
</dbReference>
<dbReference type="Proteomes" id="UP000292935">
    <property type="component" value="Unassembled WGS sequence"/>
</dbReference>
<accession>A0A4Q2JUN9</accession>
<evidence type="ECO:0000313" key="1">
    <source>
        <dbReference type="EMBL" id="RXZ50489.1"/>
    </source>
</evidence>
<reference evidence="1 2" key="1">
    <citation type="submission" date="2019-01" db="EMBL/GenBank/DDBJ databases">
        <authorList>
            <person name="Li J."/>
        </authorList>
    </citation>
    <scope>NUCLEOTIDE SEQUENCE [LARGE SCALE GENOMIC DNA]</scope>
    <source>
        <strain evidence="1 2">CCUG 35506</strain>
    </source>
</reference>
<dbReference type="InterPro" id="IPR002591">
    <property type="entry name" value="Phosphodiest/P_Trfase"/>
</dbReference>